<evidence type="ECO:0000256" key="6">
    <source>
        <dbReference type="RuleBase" id="RU361279"/>
    </source>
</evidence>
<evidence type="ECO:0000256" key="5">
    <source>
        <dbReference type="ARBA" id="ARBA00038966"/>
    </source>
</evidence>
<reference evidence="7 8" key="1">
    <citation type="submission" date="2020-10" db="EMBL/GenBank/DDBJ databases">
        <authorList>
            <person name="Klimov P.B."/>
            <person name="Dyachkov S.M."/>
            <person name="Chetverikov P.E."/>
        </authorList>
    </citation>
    <scope>NUCLEOTIDE SEQUENCE [LARGE SCALE GENOMIC DNA]</scope>
    <source>
        <strain evidence="7">BMOC 18-1129-001#AD2665</strain>
        <tissue evidence="7">Entire mites</tissue>
    </source>
</reference>
<keyword evidence="2 6" id="KW-0547">Nucleotide-binding</keyword>
<name>A0ABQ7S844_9ACAR</name>
<dbReference type="EC" id="6.3.3.2" evidence="5 6"/>
<keyword evidence="8" id="KW-1185">Reference proteome</keyword>
<comment type="catalytic activity">
    <reaction evidence="4 6">
        <text>(6S)-5-formyl-5,6,7,8-tetrahydrofolate + ATP = (6R)-5,10-methenyltetrahydrofolate + ADP + phosphate</text>
        <dbReference type="Rhea" id="RHEA:10488"/>
        <dbReference type="ChEBI" id="CHEBI:30616"/>
        <dbReference type="ChEBI" id="CHEBI:43474"/>
        <dbReference type="ChEBI" id="CHEBI:57455"/>
        <dbReference type="ChEBI" id="CHEBI:57457"/>
        <dbReference type="ChEBI" id="CHEBI:456216"/>
        <dbReference type="EC" id="6.3.3.2"/>
    </reaction>
</comment>
<evidence type="ECO:0000313" key="8">
    <source>
        <dbReference type="Proteomes" id="UP000825002"/>
    </source>
</evidence>
<dbReference type="PIRSF" id="PIRSF006806">
    <property type="entry name" value="FTHF_cligase"/>
    <property type="match status" value="1"/>
</dbReference>
<dbReference type="InterPro" id="IPR037171">
    <property type="entry name" value="NagB/RpiA_transferase-like"/>
</dbReference>
<dbReference type="Gene3D" id="3.40.50.10420">
    <property type="entry name" value="NagB/RpiA/CoA transferase-like"/>
    <property type="match status" value="1"/>
</dbReference>
<sequence length="207" mass="24063">MRESKRLLRTQMRKILSQLTDDEIKQQSAQIYNQVVHHPRFIDANYISIYLSTNREVDTVRILEKALELNKVCFVPKYARISSQGDEKPRSEMKMYNIISMKDFDNMPLTKWNIKEPSDDSLSHRNEPDPQQGLDLVIVPGVAFTKTGLRLGHGMGYYDRFLNDWACQHPTRRPFTMGLALKQQVLHQVPCSDTDYILDQIVTCDES</sequence>
<organism evidence="7 8">
    <name type="scientific">Fragariocoptes setiger</name>
    <dbReference type="NCBI Taxonomy" id="1670756"/>
    <lineage>
        <taxon>Eukaryota</taxon>
        <taxon>Metazoa</taxon>
        <taxon>Ecdysozoa</taxon>
        <taxon>Arthropoda</taxon>
        <taxon>Chelicerata</taxon>
        <taxon>Arachnida</taxon>
        <taxon>Acari</taxon>
        <taxon>Acariformes</taxon>
        <taxon>Trombidiformes</taxon>
        <taxon>Prostigmata</taxon>
        <taxon>Eupodina</taxon>
        <taxon>Eriophyoidea</taxon>
        <taxon>Phytoptidae</taxon>
        <taxon>Fragariocoptes</taxon>
    </lineage>
</organism>
<keyword evidence="6" id="KW-0479">Metal-binding</keyword>
<proteinExistence type="inferred from homology"/>
<accession>A0ABQ7S844</accession>
<keyword evidence="6" id="KW-0460">Magnesium</keyword>
<dbReference type="PANTHER" id="PTHR23407">
    <property type="entry name" value="ATPASE INHIBITOR/5-FORMYLTETRAHYDROFOLATE CYCLO-LIGASE"/>
    <property type="match status" value="1"/>
</dbReference>
<dbReference type="NCBIfam" id="TIGR02727">
    <property type="entry name" value="MTHFS_bact"/>
    <property type="match status" value="1"/>
</dbReference>
<dbReference type="EMBL" id="JAIFTH010000493">
    <property type="protein sequence ID" value="KAG9509400.1"/>
    <property type="molecule type" value="Genomic_DNA"/>
</dbReference>
<dbReference type="InterPro" id="IPR024185">
    <property type="entry name" value="FTHF_cligase-like_sf"/>
</dbReference>
<dbReference type="InterPro" id="IPR002698">
    <property type="entry name" value="FTHF_cligase"/>
</dbReference>
<keyword evidence="3 6" id="KW-0067">ATP-binding</keyword>
<protein>
    <recommendedName>
        <fullName evidence="5 6">5-formyltetrahydrofolate cyclo-ligase</fullName>
        <ecNumber evidence="5 6">6.3.3.2</ecNumber>
    </recommendedName>
</protein>
<dbReference type="PANTHER" id="PTHR23407:SF1">
    <property type="entry name" value="5-FORMYLTETRAHYDROFOLATE CYCLO-LIGASE"/>
    <property type="match status" value="1"/>
</dbReference>
<dbReference type="Pfam" id="PF01812">
    <property type="entry name" value="5-FTHF_cyc-lig"/>
    <property type="match status" value="1"/>
</dbReference>
<evidence type="ECO:0000256" key="1">
    <source>
        <dbReference type="ARBA" id="ARBA00010638"/>
    </source>
</evidence>
<evidence type="ECO:0000313" key="7">
    <source>
        <dbReference type="EMBL" id="KAG9509400.1"/>
    </source>
</evidence>
<gene>
    <name evidence="7" type="primary">Y106G6E.4</name>
    <name evidence="7" type="ORF">GZH46_02082</name>
</gene>
<comment type="caution">
    <text evidence="7">The sequence shown here is derived from an EMBL/GenBank/DDBJ whole genome shotgun (WGS) entry which is preliminary data.</text>
</comment>
<dbReference type="SUPFAM" id="SSF100950">
    <property type="entry name" value="NagB/RpiA/CoA transferase-like"/>
    <property type="match status" value="1"/>
</dbReference>
<dbReference type="Proteomes" id="UP000825002">
    <property type="component" value="Unassembled WGS sequence"/>
</dbReference>
<evidence type="ECO:0000256" key="2">
    <source>
        <dbReference type="ARBA" id="ARBA00022741"/>
    </source>
</evidence>
<evidence type="ECO:0000256" key="4">
    <source>
        <dbReference type="ARBA" id="ARBA00036539"/>
    </source>
</evidence>
<comment type="cofactor">
    <cofactor evidence="6">
        <name>Mg(2+)</name>
        <dbReference type="ChEBI" id="CHEBI:18420"/>
    </cofactor>
</comment>
<comment type="similarity">
    <text evidence="1 6">Belongs to the 5-formyltetrahydrofolate cyclo-ligase family.</text>
</comment>
<evidence type="ECO:0000256" key="3">
    <source>
        <dbReference type="ARBA" id="ARBA00022840"/>
    </source>
</evidence>